<organism evidence="5 6">
    <name type="scientific">Psychrobacillus faecigallinarum</name>
    <dbReference type="NCBI Taxonomy" id="2762235"/>
    <lineage>
        <taxon>Bacteria</taxon>
        <taxon>Bacillati</taxon>
        <taxon>Bacillota</taxon>
        <taxon>Bacilli</taxon>
        <taxon>Bacillales</taxon>
        <taxon>Bacillaceae</taxon>
        <taxon>Psychrobacillus</taxon>
    </lineage>
</organism>
<comment type="similarity">
    <text evidence="3">Belongs to the UDP-glucose/GDP-mannose dehydrogenase family.</text>
</comment>
<dbReference type="InterPro" id="IPR008927">
    <property type="entry name" value="6-PGluconate_DH-like_C_sf"/>
</dbReference>
<dbReference type="SMART" id="SM00984">
    <property type="entry name" value="UDPG_MGDP_dh_C"/>
    <property type="match status" value="1"/>
</dbReference>
<protein>
    <submittedName>
        <fullName evidence="5">Nucleotide sugar dehydrogenase</fullName>
    </submittedName>
</protein>
<keyword evidence="6" id="KW-1185">Reference proteome</keyword>
<dbReference type="PIRSF" id="PIRSF000124">
    <property type="entry name" value="UDPglc_GDPman_dh"/>
    <property type="match status" value="1"/>
</dbReference>
<accession>A0ABR8R5K6</accession>
<dbReference type="Proteomes" id="UP000640786">
    <property type="component" value="Unassembled WGS sequence"/>
</dbReference>
<dbReference type="InterPro" id="IPR014027">
    <property type="entry name" value="UDP-Glc/GDP-Man_DH_C"/>
</dbReference>
<dbReference type="PANTHER" id="PTHR43491:SF1">
    <property type="entry name" value="UDP-N-ACETYL-D-MANNOSAMINE DEHYDROGENASE"/>
    <property type="match status" value="1"/>
</dbReference>
<dbReference type="InterPro" id="IPR001732">
    <property type="entry name" value="UDP-Glc/GDP-Man_DH_N"/>
</dbReference>
<dbReference type="InterPro" id="IPR036220">
    <property type="entry name" value="UDP-Glc/GDP-Man_DH_C_sf"/>
</dbReference>
<dbReference type="PANTHER" id="PTHR43491">
    <property type="entry name" value="UDP-N-ACETYL-D-MANNOSAMINE DEHYDROGENASE"/>
    <property type="match status" value="1"/>
</dbReference>
<dbReference type="InterPro" id="IPR028359">
    <property type="entry name" value="UDP_ManNAc/GlcNAc_DH"/>
</dbReference>
<dbReference type="InterPro" id="IPR036291">
    <property type="entry name" value="NAD(P)-bd_dom_sf"/>
</dbReference>
<dbReference type="InterPro" id="IPR014026">
    <property type="entry name" value="UDP-Glc/GDP-Man_DH_dimer"/>
</dbReference>
<reference evidence="5 6" key="1">
    <citation type="submission" date="2020-08" db="EMBL/GenBank/DDBJ databases">
        <title>A Genomic Blueprint of the Chicken Gut Microbiome.</title>
        <authorList>
            <person name="Gilroy R."/>
            <person name="Ravi A."/>
            <person name="Getino M."/>
            <person name="Pursley I."/>
            <person name="Horton D.L."/>
            <person name="Alikhan N.-F."/>
            <person name="Baker D."/>
            <person name="Gharbi K."/>
            <person name="Hall N."/>
            <person name="Watson M."/>
            <person name="Adriaenssens E.M."/>
            <person name="Foster-Nyarko E."/>
            <person name="Jarju S."/>
            <person name="Secka A."/>
            <person name="Antonio M."/>
            <person name="Oren A."/>
            <person name="Chaudhuri R."/>
            <person name="La Ragione R.M."/>
            <person name="Hildebrand F."/>
            <person name="Pallen M.J."/>
        </authorList>
    </citation>
    <scope>NUCLEOTIDE SEQUENCE [LARGE SCALE GENOMIC DNA]</scope>
    <source>
        <strain evidence="5 6">Sa2BUA9</strain>
    </source>
</reference>
<sequence>MSTYYEELLAKIENHTAVIGVVGLGYVGLPLAVEKAKAGYHVIGFDVQESKVQQVNEGINYIGDVVDVDLKQMVESGHLKASSDYGSISSVDAVAICVPTPLDIYQQPDTSYVESSVHEIAKYAKKGTLVVLESTTYPGTTEEIIKTALEEKGFVVGEDIFIAYSPERIDPGNKSFNTKNTPKVVGGITDNCTTVAAALYSNVLDGDVHKVSSPAIAEMEKIFENTFRHINIALANEMAILCEKMGIDVWEVIDAAKTKPYGFMAFYPGPGLGGHCIPIDPFYLTWKAREYNYHTRLIELAGEINNSMPEYVITRAMQILNDDGKALRNAKVLLLGVAYKKDIDDMRESPSLKLVELLMQQGAEFKTVDPHVTSYRVAGQVIETVELTDELLESADIVVLATDHTGFDYANIAQKSKVIFDTRNAFKGIETPNRYIKL</sequence>
<dbReference type="Pfam" id="PF00984">
    <property type="entry name" value="UDPG_MGDP_dh"/>
    <property type="match status" value="1"/>
</dbReference>
<dbReference type="InterPro" id="IPR017476">
    <property type="entry name" value="UDP-Glc/GDP-Man"/>
</dbReference>
<dbReference type="PIRSF" id="PIRSF500136">
    <property type="entry name" value="UDP_ManNAc_DH"/>
    <property type="match status" value="1"/>
</dbReference>
<feature type="domain" description="UDP-glucose/GDP-mannose dehydrogenase C-terminal" evidence="4">
    <location>
        <begin position="333"/>
        <end position="428"/>
    </location>
</feature>
<evidence type="ECO:0000256" key="3">
    <source>
        <dbReference type="PIRNR" id="PIRNR000124"/>
    </source>
</evidence>
<evidence type="ECO:0000313" key="5">
    <source>
        <dbReference type="EMBL" id="MBD7943074.1"/>
    </source>
</evidence>
<keyword evidence="2" id="KW-0520">NAD</keyword>
<keyword evidence="1" id="KW-0560">Oxidoreductase</keyword>
<dbReference type="RefSeq" id="WP_144537519.1">
    <property type="nucleotide sequence ID" value="NZ_JACSQO010000001.1"/>
</dbReference>
<dbReference type="SUPFAM" id="SSF51735">
    <property type="entry name" value="NAD(P)-binding Rossmann-fold domains"/>
    <property type="match status" value="1"/>
</dbReference>
<dbReference type="Pfam" id="PF03721">
    <property type="entry name" value="UDPG_MGDP_dh_N"/>
    <property type="match status" value="1"/>
</dbReference>
<dbReference type="Pfam" id="PF03720">
    <property type="entry name" value="UDPG_MGDP_dh_C"/>
    <property type="match status" value="1"/>
</dbReference>
<comment type="caution">
    <text evidence="5">The sequence shown here is derived from an EMBL/GenBank/DDBJ whole genome shotgun (WGS) entry which is preliminary data.</text>
</comment>
<proteinExistence type="inferred from homology"/>
<dbReference type="NCBIfam" id="TIGR03026">
    <property type="entry name" value="NDP-sugDHase"/>
    <property type="match status" value="1"/>
</dbReference>
<dbReference type="Gene3D" id="3.40.50.720">
    <property type="entry name" value="NAD(P)-binding Rossmann-like Domain"/>
    <property type="match status" value="2"/>
</dbReference>
<name>A0ABR8R5K6_9BACI</name>
<gene>
    <name evidence="5" type="ORF">H9650_03005</name>
</gene>
<dbReference type="SUPFAM" id="SSF48179">
    <property type="entry name" value="6-phosphogluconate dehydrogenase C-terminal domain-like"/>
    <property type="match status" value="1"/>
</dbReference>
<dbReference type="SUPFAM" id="SSF52413">
    <property type="entry name" value="UDP-glucose/GDP-mannose dehydrogenase C-terminal domain"/>
    <property type="match status" value="1"/>
</dbReference>
<evidence type="ECO:0000259" key="4">
    <source>
        <dbReference type="SMART" id="SM00984"/>
    </source>
</evidence>
<evidence type="ECO:0000256" key="1">
    <source>
        <dbReference type="ARBA" id="ARBA00023002"/>
    </source>
</evidence>
<dbReference type="EMBL" id="JACSQO010000001">
    <property type="protein sequence ID" value="MBD7943074.1"/>
    <property type="molecule type" value="Genomic_DNA"/>
</dbReference>
<evidence type="ECO:0000313" key="6">
    <source>
        <dbReference type="Proteomes" id="UP000640786"/>
    </source>
</evidence>
<evidence type="ECO:0000256" key="2">
    <source>
        <dbReference type="ARBA" id="ARBA00023027"/>
    </source>
</evidence>